<dbReference type="GO" id="GO:0051116">
    <property type="term" value="F:cobaltochelatase activity"/>
    <property type="evidence" value="ECO:0007669"/>
    <property type="project" value="InterPro"/>
</dbReference>
<gene>
    <name evidence="2" type="ORF">BKD89_06075</name>
</gene>
<evidence type="ECO:0000313" key="3">
    <source>
        <dbReference type="Proteomes" id="UP000273278"/>
    </source>
</evidence>
<dbReference type="GO" id="GO:0009236">
    <property type="term" value="P:cobalamin biosynthetic process"/>
    <property type="evidence" value="ECO:0007669"/>
    <property type="project" value="InterPro"/>
</dbReference>
<proteinExistence type="predicted"/>
<dbReference type="InterPro" id="IPR011953">
    <property type="entry name" value="Cobalto_CobN"/>
</dbReference>
<dbReference type="Pfam" id="PF02514">
    <property type="entry name" value="CobN-Mg_chel"/>
    <property type="match status" value="1"/>
</dbReference>
<dbReference type="InterPro" id="IPR003672">
    <property type="entry name" value="CobN/Mg_chltase"/>
</dbReference>
<feature type="domain" description="CobN/magnesium chelatase" evidence="1">
    <location>
        <begin position="119"/>
        <end position="1230"/>
    </location>
</feature>
<dbReference type="Proteomes" id="UP000273278">
    <property type="component" value="Chromosome"/>
</dbReference>
<dbReference type="NCBIfam" id="TIGR02257">
    <property type="entry name" value="cobalto_cobN"/>
    <property type="match status" value="1"/>
</dbReference>
<dbReference type="GeneID" id="41322012"/>
<name>A0A3G3IHM6_9ARCH</name>
<dbReference type="RefSeq" id="WP_015505122.1">
    <property type="nucleotide sequence ID" value="NZ_CP017686.1"/>
</dbReference>
<dbReference type="OMA" id="QPSRGYD"/>
<protein>
    <submittedName>
        <fullName evidence="2">Cobaltochelatase subunit CobN</fullName>
    </submittedName>
</protein>
<dbReference type="AlphaFoldDB" id="A0A3G3IHM6"/>
<accession>A0A3G3IHM6</accession>
<dbReference type="CDD" id="cd10150">
    <property type="entry name" value="CobN_like"/>
    <property type="match status" value="1"/>
</dbReference>
<dbReference type="PANTHER" id="PTHR44119">
    <property type="entry name" value="MAGNESIUM-CHELATASE SUBUNIT CHLH, CHLOROPLASTIC"/>
    <property type="match status" value="1"/>
</dbReference>
<organism evidence="2 3">
    <name type="scientific">Methanomethylophilus alvi</name>
    <dbReference type="NCBI Taxonomy" id="1291540"/>
    <lineage>
        <taxon>Archaea</taxon>
        <taxon>Methanobacteriati</taxon>
        <taxon>Thermoplasmatota</taxon>
        <taxon>Thermoplasmata</taxon>
        <taxon>Methanomassiliicoccales</taxon>
        <taxon>Methanomethylophilaceae</taxon>
        <taxon>Methanomethylophilus</taxon>
    </lineage>
</organism>
<evidence type="ECO:0000313" key="2">
    <source>
        <dbReference type="EMBL" id="AYQ55363.1"/>
    </source>
</evidence>
<evidence type="ECO:0000259" key="1">
    <source>
        <dbReference type="Pfam" id="PF02514"/>
    </source>
</evidence>
<sequence length="1251" mass="141227">MQMRIVILSLQTADAKTMAGPAEKLRELGIEPDVYAINSDDADDDILVYQELVRRTRLADLVYLRCMSDTNRFKRYDKYEKVLEECKGYVLIFSGNAEVTMMKRALFKGSDEEFAQVSRYAASRGPENDLGMMKWFAHRLGLSDADPPEPVEQRREGYYHKGMDRDISRDDYLKTLDPEKMTVGILFASSLWIYDNLEAVDALVEAIERRGMNALPVFYSATSYKRDGEPGTKETFETYFTDKGKAIPDVVIVHTSFSVMYNSRDDMGVRISDADNYYHTLLDVPMLHSMSITGDYADFEQDKIGLNKHEISSSVAFPEIDGDIITVPIAYTPKKSGMKKAVPIPDRIERLVDLAYNWAKLRYIPASERRVAILLWQSRPNSGVIGNAAGLDSVESISDLLRRMSECGYTVDNVPENGRQLVEEILDGVTNDLDSMSSGTMREKAVALVPEKDYEKDFRKIPEWDQEMMRKDWGDPPGEICVDGRDVVIPGILKGNVFIGYQPLRGTAEKMEQDIHDPTLFAQHQYLAYYRWIRDSFKADMVIHVGTHGTIEWLPGKNVGMSQKCDPDVVLGGLPNIYPYIVDDPGEGTQCKRRIESVLIGHMPPSMARAGQYEEIEEVEVPLQEYFKQKNSPDAERVSVLVREVYEAAKGHKMLNDLGITEENDPGPEGFLPYIVPLHEYLSEVKDALVRSDLHILGRVPKDTHFDETVYSLMRLDNGGVRSLRDAFAENEGVDIQKAIGDPAGSLPSGELNSEAVDRVDAELQDFLAWARGTGYDVPACLKKIEEAHGRVSEDLRTSVEYMCQTVVPNVRRMSDEIENIMHGMEGGYVLPGPSGAPTRGNADILPMGRNYYSLDPDTVPSKAAWEIGRKMADQMIEKYTAEKGEFPREVGFIIWATDTMKTGGDDVAYILWLLGVRPVWSKAGGQVVDLEVVPLSELKRPRVDVSVNITGLFRDTFPNLIDMIDDAVKLVASLDEGDEDNALAANLRKDIVEGIAEGLTPDEARRRNSVRIFGAPPGGYGTGVNKAIEAGSWKTVQDLADVYIDWCSNGYEKGNYGQKMRDEFVRRFSKVGVTVKNMPDREIDLLDCDDVYEYLGGMNAFVRAYGRKDAMTFMGDGSDPKRTKIRDTKDELRFTFRSKVLNPKFINGLKEHGYRGAAEMANLTEYTMAWGATSDVAEDWMYEGLADKFLFDKDTQEWMQDVNPYAMMNILNRLQEAIERGLWKADDEYREKIKDLFIKTEERIEEITDR</sequence>
<dbReference type="PANTHER" id="PTHR44119:SF7">
    <property type="entry name" value="MAGNESIUM CHELATASE SUBUNIT"/>
    <property type="match status" value="1"/>
</dbReference>
<dbReference type="EMBL" id="CP017686">
    <property type="protein sequence ID" value="AYQ55363.1"/>
    <property type="molecule type" value="Genomic_DNA"/>
</dbReference>
<reference evidence="2 3" key="1">
    <citation type="submission" date="2016-10" db="EMBL/GenBank/DDBJ databases">
        <title>Complete genome of the TMA-utilizing, human hosted archaeon Methanomethylophilus alvus Gen. nov, sp. nov., strain Mx-05, derived from a pure culture.</title>
        <authorList>
            <person name="Brugere J.-F."/>
            <person name="Ben Hania W."/>
            <person name="Chaudhary P.P."/>
            <person name="Gaci N."/>
            <person name="Borrel G."/>
            <person name="Cao Van Tuat L."/>
            <person name="Fardeau M.-L."/>
            <person name="Harris H.M.B."/>
            <person name="O'Toole P.W."/>
            <person name="Ollivier B."/>
        </authorList>
    </citation>
    <scope>NUCLEOTIDE SEQUENCE [LARGE SCALE GENOMIC DNA]</scope>
    <source>
        <strain evidence="2 3">Mx-05</strain>
    </source>
</reference>